<keyword evidence="5" id="KW-0276">Fatty acid metabolism</keyword>
<evidence type="ECO:0000256" key="11">
    <source>
        <dbReference type="ARBA" id="ARBA00037124"/>
    </source>
</evidence>
<evidence type="ECO:0000256" key="10">
    <source>
        <dbReference type="ARBA" id="ARBA00023160"/>
    </source>
</evidence>
<dbReference type="EC" id="1.3.1.38" evidence="13"/>
<comment type="subunit">
    <text evidence="12">Interacts with PEX5, probably required to target it into peroxisomes.</text>
</comment>
<proteinExistence type="predicted"/>
<evidence type="ECO:0000313" key="22">
    <source>
        <dbReference type="Proteomes" id="UP000664521"/>
    </source>
</evidence>
<evidence type="ECO:0000256" key="4">
    <source>
        <dbReference type="ARBA" id="ARBA00022553"/>
    </source>
</evidence>
<keyword evidence="6" id="KW-0521">NADP</keyword>
<evidence type="ECO:0000256" key="5">
    <source>
        <dbReference type="ARBA" id="ARBA00022832"/>
    </source>
</evidence>
<dbReference type="EMBL" id="CAJPDS010000006">
    <property type="protein sequence ID" value="CAF9908429.1"/>
    <property type="molecule type" value="Genomic_DNA"/>
</dbReference>
<keyword evidence="4" id="KW-0597">Phosphoprotein</keyword>
<dbReference type="InterPro" id="IPR002347">
    <property type="entry name" value="SDR_fam"/>
</dbReference>
<keyword evidence="10" id="KW-0275">Fatty acid biosynthesis</keyword>
<comment type="function">
    <text evidence="11">Participates in chain elongation of fatty acids. Catalyzes the reduction of trans-2-enoyl-CoAs of varying chain lengths from 6:1 to 16:1, having maximum activity with 10:1 CoA. Has no 2,4-dienoyl-CoA reductase activity.</text>
</comment>
<dbReference type="PANTHER" id="PTHR24317">
    <property type="entry name" value="PEROXISOMAL TRANS-2-ENOYL-COA REDUCTASE"/>
    <property type="match status" value="1"/>
</dbReference>
<dbReference type="GO" id="GO:0006633">
    <property type="term" value="P:fatty acid biosynthetic process"/>
    <property type="evidence" value="ECO:0007669"/>
    <property type="project" value="UniProtKB-KW"/>
</dbReference>
<keyword evidence="7" id="KW-0560">Oxidoreductase</keyword>
<dbReference type="SUPFAM" id="SSF51735">
    <property type="entry name" value="NAD(P)-binding Rossmann-fold domains"/>
    <property type="match status" value="1"/>
</dbReference>
<comment type="catalytic activity">
    <reaction evidence="19">
        <text>(2E)-decenoyl-CoA + NADPH + H(+) = decanoyl-CoA + NADP(+)</text>
        <dbReference type="Rhea" id="RHEA:44960"/>
        <dbReference type="ChEBI" id="CHEBI:15378"/>
        <dbReference type="ChEBI" id="CHEBI:57783"/>
        <dbReference type="ChEBI" id="CHEBI:58349"/>
        <dbReference type="ChEBI" id="CHEBI:61406"/>
        <dbReference type="ChEBI" id="CHEBI:61430"/>
    </reaction>
    <physiologicalReaction direction="left-to-right" evidence="19">
        <dbReference type="Rhea" id="RHEA:44961"/>
    </physiologicalReaction>
</comment>
<keyword evidence="8" id="KW-0443">Lipid metabolism</keyword>
<protein>
    <recommendedName>
        <fullName evidence="14">Peroxisomal trans-2-enoyl-CoA reductase</fullName>
        <ecNumber evidence="13">1.3.1.38</ecNumber>
    </recommendedName>
</protein>
<evidence type="ECO:0000256" key="6">
    <source>
        <dbReference type="ARBA" id="ARBA00022857"/>
    </source>
</evidence>
<sequence>MSLQDRASPFSPYRSDGKLYGFICVVTGAVQPIGQAIVRELAAHGAACVYACTRSESEDASSLVKSLSDSHPNTKIISYPLSLSDEQATLALIDDVLNAWGRLDVWVTSSGLLGPPSIDATTPADLQKCFEANSLAPFFALKYAPPAMGKLTPKGHYPNAAEKDVKYGSIIVVSSVASTYGGCWGPCYTMSSHAALGVVRAGVAVLKGTGVRINCVSPGQIDVGVDLKDIDVRGMTSQLPPAQSKESQKEHIGLERAGIPTEVARVAGFLASGFSSYMTGANMVVDGGASTMCPLTVPI</sequence>
<evidence type="ECO:0000256" key="17">
    <source>
        <dbReference type="ARBA" id="ARBA00049108"/>
    </source>
</evidence>
<evidence type="ECO:0000256" key="1">
    <source>
        <dbReference type="ARBA" id="ARBA00004275"/>
    </source>
</evidence>
<dbReference type="InterPro" id="IPR052388">
    <property type="entry name" value="Peroxisomal_t2-enoyl-CoA_red"/>
</dbReference>
<evidence type="ECO:0000256" key="12">
    <source>
        <dbReference type="ARBA" id="ARBA00038622"/>
    </source>
</evidence>
<dbReference type="GO" id="GO:0033306">
    <property type="term" value="P:phytol metabolic process"/>
    <property type="evidence" value="ECO:0007669"/>
    <property type="project" value="TreeGrafter"/>
</dbReference>
<dbReference type="OrthoDB" id="414540at2759"/>
<dbReference type="GO" id="GO:0019166">
    <property type="term" value="F:trans-2-enoyl-CoA reductase (NADPH) activity"/>
    <property type="evidence" value="ECO:0007669"/>
    <property type="project" value="UniProtKB-EC"/>
</dbReference>
<comment type="pathway">
    <text evidence="2">Lipid metabolism.</text>
</comment>
<comment type="catalytic activity">
    <reaction evidence="15">
        <text>(2E)-dodecenoyl-CoA + NADPH + H(+) = dodecanoyl-CoA + NADP(+)</text>
        <dbReference type="Rhea" id="RHEA:44964"/>
        <dbReference type="ChEBI" id="CHEBI:15378"/>
        <dbReference type="ChEBI" id="CHEBI:57330"/>
        <dbReference type="ChEBI" id="CHEBI:57375"/>
        <dbReference type="ChEBI" id="CHEBI:57783"/>
        <dbReference type="ChEBI" id="CHEBI:58349"/>
    </reaction>
    <physiologicalReaction direction="left-to-right" evidence="15">
        <dbReference type="Rhea" id="RHEA:44965"/>
    </physiologicalReaction>
</comment>
<evidence type="ECO:0000256" key="3">
    <source>
        <dbReference type="ARBA" id="ARBA00022516"/>
    </source>
</evidence>
<comment type="catalytic activity">
    <reaction evidence="20">
        <text>(2E)-octenoyl-CoA + NADPH + H(+) = octanoyl-CoA + NADP(+)</text>
        <dbReference type="Rhea" id="RHEA:44952"/>
        <dbReference type="ChEBI" id="CHEBI:15378"/>
        <dbReference type="ChEBI" id="CHEBI:57386"/>
        <dbReference type="ChEBI" id="CHEBI:57783"/>
        <dbReference type="ChEBI" id="CHEBI:58349"/>
        <dbReference type="ChEBI" id="CHEBI:62242"/>
    </reaction>
    <physiologicalReaction direction="left-to-right" evidence="20">
        <dbReference type="Rhea" id="RHEA:44953"/>
    </physiologicalReaction>
</comment>
<evidence type="ECO:0000256" key="15">
    <source>
        <dbReference type="ARBA" id="ARBA00047570"/>
    </source>
</evidence>
<comment type="caution">
    <text evidence="21">The sequence shown here is derived from an EMBL/GenBank/DDBJ whole genome shotgun (WGS) entry which is preliminary data.</text>
</comment>
<evidence type="ECO:0000256" key="18">
    <source>
        <dbReference type="ARBA" id="ARBA00049251"/>
    </source>
</evidence>
<dbReference type="CDD" id="cd05233">
    <property type="entry name" value="SDR_c"/>
    <property type="match status" value="1"/>
</dbReference>
<dbReference type="PRINTS" id="PR00081">
    <property type="entry name" value="GDHRDH"/>
</dbReference>
<evidence type="ECO:0000256" key="8">
    <source>
        <dbReference type="ARBA" id="ARBA00023098"/>
    </source>
</evidence>
<evidence type="ECO:0000256" key="16">
    <source>
        <dbReference type="ARBA" id="ARBA00048686"/>
    </source>
</evidence>
<dbReference type="Proteomes" id="UP000664521">
    <property type="component" value="Unassembled WGS sequence"/>
</dbReference>
<evidence type="ECO:0000256" key="20">
    <source>
        <dbReference type="ARBA" id="ARBA00049559"/>
    </source>
</evidence>
<keyword evidence="22" id="KW-1185">Reference proteome</keyword>
<evidence type="ECO:0000256" key="2">
    <source>
        <dbReference type="ARBA" id="ARBA00005189"/>
    </source>
</evidence>
<reference evidence="21" key="1">
    <citation type="submission" date="2021-03" db="EMBL/GenBank/DDBJ databases">
        <authorList>
            <person name="Tagirdzhanova G."/>
        </authorList>
    </citation>
    <scope>NUCLEOTIDE SEQUENCE</scope>
</reference>
<dbReference type="Pfam" id="PF13561">
    <property type="entry name" value="adh_short_C2"/>
    <property type="match status" value="1"/>
</dbReference>
<keyword evidence="3" id="KW-0444">Lipid biosynthesis</keyword>
<gene>
    <name evidence="21" type="ORF">HETSPECPRED_008076</name>
</gene>
<keyword evidence="9" id="KW-0576">Peroxisome</keyword>
<evidence type="ECO:0000256" key="7">
    <source>
        <dbReference type="ARBA" id="ARBA00023002"/>
    </source>
</evidence>
<evidence type="ECO:0000256" key="14">
    <source>
        <dbReference type="ARBA" id="ARBA00041063"/>
    </source>
</evidence>
<dbReference type="Gene3D" id="3.40.50.720">
    <property type="entry name" value="NAD(P)-binding Rossmann-like Domain"/>
    <property type="match status" value="1"/>
</dbReference>
<comment type="catalytic activity">
    <reaction evidence="18">
        <text>a (2E)-enoyl-CoA + NADPH + H(+) = a 2,3-saturated acyl-CoA + NADP(+)</text>
        <dbReference type="Rhea" id="RHEA:33763"/>
        <dbReference type="ChEBI" id="CHEBI:15378"/>
        <dbReference type="ChEBI" id="CHEBI:57783"/>
        <dbReference type="ChEBI" id="CHEBI:58349"/>
        <dbReference type="ChEBI" id="CHEBI:58856"/>
        <dbReference type="ChEBI" id="CHEBI:65111"/>
        <dbReference type="EC" id="1.3.1.38"/>
    </reaction>
    <physiologicalReaction direction="left-to-right" evidence="18">
        <dbReference type="Rhea" id="RHEA:33764"/>
    </physiologicalReaction>
</comment>
<evidence type="ECO:0000256" key="13">
    <source>
        <dbReference type="ARBA" id="ARBA00038849"/>
    </source>
</evidence>
<dbReference type="InterPro" id="IPR036291">
    <property type="entry name" value="NAD(P)-bd_dom_sf"/>
</dbReference>
<accession>A0A8H3ENE3</accession>
<dbReference type="PANTHER" id="PTHR24317:SF7">
    <property type="entry name" value="PEROXISOMAL TRANS-2-ENOYL-COA REDUCTASE"/>
    <property type="match status" value="1"/>
</dbReference>
<organism evidence="21 22">
    <name type="scientific">Heterodermia speciosa</name>
    <dbReference type="NCBI Taxonomy" id="116794"/>
    <lineage>
        <taxon>Eukaryota</taxon>
        <taxon>Fungi</taxon>
        <taxon>Dikarya</taxon>
        <taxon>Ascomycota</taxon>
        <taxon>Pezizomycotina</taxon>
        <taxon>Lecanoromycetes</taxon>
        <taxon>OSLEUM clade</taxon>
        <taxon>Lecanoromycetidae</taxon>
        <taxon>Caliciales</taxon>
        <taxon>Physciaceae</taxon>
        <taxon>Heterodermia</taxon>
    </lineage>
</organism>
<evidence type="ECO:0000256" key="19">
    <source>
        <dbReference type="ARBA" id="ARBA00049386"/>
    </source>
</evidence>
<dbReference type="AlphaFoldDB" id="A0A8H3ENE3"/>
<comment type="subcellular location">
    <subcellularLocation>
        <location evidence="1">Peroxisome</location>
    </subcellularLocation>
</comment>
<dbReference type="GO" id="GO:0005777">
    <property type="term" value="C:peroxisome"/>
    <property type="evidence" value="ECO:0007669"/>
    <property type="project" value="UniProtKB-SubCell"/>
</dbReference>
<evidence type="ECO:0000256" key="9">
    <source>
        <dbReference type="ARBA" id="ARBA00023140"/>
    </source>
</evidence>
<comment type="catalytic activity">
    <reaction evidence="17">
        <text>(2E)-hexenoyl-CoA + NADPH + H(+) = hexanoyl-CoA + NADP(+)</text>
        <dbReference type="Rhea" id="RHEA:44956"/>
        <dbReference type="ChEBI" id="CHEBI:15378"/>
        <dbReference type="ChEBI" id="CHEBI:57783"/>
        <dbReference type="ChEBI" id="CHEBI:58349"/>
        <dbReference type="ChEBI" id="CHEBI:62077"/>
        <dbReference type="ChEBI" id="CHEBI:62620"/>
    </reaction>
    <physiologicalReaction direction="left-to-right" evidence="17">
        <dbReference type="Rhea" id="RHEA:44957"/>
    </physiologicalReaction>
</comment>
<evidence type="ECO:0000313" key="21">
    <source>
        <dbReference type="EMBL" id="CAF9908429.1"/>
    </source>
</evidence>
<name>A0A8H3ENE3_9LECA</name>
<comment type="catalytic activity">
    <reaction evidence="16">
        <text>(2E)-tetradecenoyl-CoA + NADPH + H(+) = tetradecanoyl-CoA + NADP(+)</text>
        <dbReference type="Rhea" id="RHEA:44968"/>
        <dbReference type="ChEBI" id="CHEBI:15378"/>
        <dbReference type="ChEBI" id="CHEBI:57385"/>
        <dbReference type="ChEBI" id="CHEBI:57783"/>
        <dbReference type="ChEBI" id="CHEBI:58349"/>
        <dbReference type="ChEBI" id="CHEBI:61405"/>
    </reaction>
    <physiologicalReaction direction="left-to-right" evidence="16">
        <dbReference type="Rhea" id="RHEA:44969"/>
    </physiologicalReaction>
</comment>